<gene>
    <name evidence="5 6" type="primary">rlmH</name>
    <name evidence="6" type="ORF">NCTC13291_03722</name>
</gene>
<comment type="similarity">
    <text evidence="4 5">Belongs to the RNA methyltransferase RlmH family.</text>
</comment>
<protein>
    <recommendedName>
        <fullName evidence="5">Ribosomal RNA large subunit methyltransferase H</fullName>
        <ecNumber evidence="5">2.1.1.177</ecNumber>
    </recommendedName>
    <alternativeName>
        <fullName evidence="5">23S rRNA (pseudouridine1915-N3)-methyltransferase</fullName>
    </alternativeName>
    <alternativeName>
        <fullName evidence="5">23S rRNA m3Psi1915 methyltransferase</fullName>
    </alternativeName>
    <alternativeName>
        <fullName evidence="5">rRNA (pseudouridine-N3-)-methyltransferase RlmH</fullName>
    </alternativeName>
</protein>
<keyword evidence="1 5" id="KW-0489">Methyltransferase</keyword>
<sequence length="175" mass="18744">MGAAQPRRGRGLPGRGGRLTARPPLLLAVGRAKPGPEAALFAQHNARLRPALVLKEFAEGSGSPAEMRRREGEALLAALPDGALAVALDLGGEMPDSEALARLTARWEEAARPLAFLIGGAEGLDPQVLARADHRISLGRLTWPHMLVRGLLAEALFRAQCIRTGHPYHRAWRPG</sequence>
<dbReference type="EC" id="2.1.1.177" evidence="5"/>
<feature type="binding site" evidence="5">
    <location>
        <position position="119"/>
    </location>
    <ligand>
        <name>S-adenosyl-L-methionine</name>
        <dbReference type="ChEBI" id="CHEBI:59789"/>
    </ligand>
</feature>
<evidence type="ECO:0000256" key="2">
    <source>
        <dbReference type="ARBA" id="ARBA00022679"/>
    </source>
</evidence>
<evidence type="ECO:0000313" key="6">
    <source>
        <dbReference type="EMBL" id="SUE42104.1"/>
    </source>
</evidence>
<evidence type="ECO:0000256" key="3">
    <source>
        <dbReference type="ARBA" id="ARBA00022691"/>
    </source>
</evidence>
<reference evidence="6 7" key="1">
    <citation type="submission" date="2018-06" db="EMBL/GenBank/DDBJ databases">
        <authorList>
            <consortium name="Pathogen Informatics"/>
            <person name="Doyle S."/>
        </authorList>
    </citation>
    <scope>NUCLEOTIDE SEQUENCE [LARGE SCALE GENOMIC DNA]</scope>
    <source>
        <strain evidence="6 7">NCTC13291</strain>
    </source>
</reference>
<dbReference type="Proteomes" id="UP000254919">
    <property type="component" value="Unassembled WGS sequence"/>
</dbReference>
<evidence type="ECO:0000256" key="5">
    <source>
        <dbReference type="HAMAP-Rule" id="MF_00658"/>
    </source>
</evidence>
<keyword evidence="3 5" id="KW-0949">S-adenosyl-L-methionine</keyword>
<comment type="catalytic activity">
    <reaction evidence="5">
        <text>pseudouridine(1915) in 23S rRNA + S-adenosyl-L-methionine = N(3)-methylpseudouridine(1915) in 23S rRNA + S-adenosyl-L-homocysteine + H(+)</text>
        <dbReference type="Rhea" id="RHEA:42752"/>
        <dbReference type="Rhea" id="RHEA-COMP:10221"/>
        <dbReference type="Rhea" id="RHEA-COMP:10222"/>
        <dbReference type="ChEBI" id="CHEBI:15378"/>
        <dbReference type="ChEBI" id="CHEBI:57856"/>
        <dbReference type="ChEBI" id="CHEBI:59789"/>
        <dbReference type="ChEBI" id="CHEBI:65314"/>
        <dbReference type="ChEBI" id="CHEBI:74486"/>
        <dbReference type="EC" id="2.1.1.177"/>
    </reaction>
</comment>
<comment type="subunit">
    <text evidence="5">Homodimer.</text>
</comment>
<proteinExistence type="inferred from homology"/>
<dbReference type="PANTHER" id="PTHR33603:SF1">
    <property type="entry name" value="RIBOSOMAL RNA LARGE SUBUNIT METHYLTRANSFERASE H"/>
    <property type="match status" value="1"/>
</dbReference>
<feature type="binding site" evidence="5">
    <location>
        <begin position="138"/>
        <end position="143"/>
    </location>
    <ligand>
        <name>S-adenosyl-L-methionine</name>
        <dbReference type="ChEBI" id="CHEBI:59789"/>
    </ligand>
</feature>
<dbReference type="InterPro" id="IPR029028">
    <property type="entry name" value="Alpha/beta_knot_MTases"/>
</dbReference>
<comment type="function">
    <text evidence="5">Specifically methylates the pseudouridine at position 1915 (m3Psi1915) in 23S rRNA.</text>
</comment>
<keyword evidence="5" id="KW-0963">Cytoplasm</keyword>
<organism evidence="6 7">
    <name type="scientific">Roseomonas mucosa</name>
    <dbReference type="NCBI Taxonomy" id="207340"/>
    <lineage>
        <taxon>Bacteria</taxon>
        <taxon>Pseudomonadati</taxon>
        <taxon>Pseudomonadota</taxon>
        <taxon>Alphaproteobacteria</taxon>
        <taxon>Acetobacterales</taxon>
        <taxon>Roseomonadaceae</taxon>
        <taxon>Roseomonas</taxon>
    </lineage>
</organism>
<name>A0A379N4N7_9PROT</name>
<keyword evidence="5" id="KW-0698">rRNA processing</keyword>
<dbReference type="InterPro" id="IPR029026">
    <property type="entry name" value="tRNA_m1G_MTases_N"/>
</dbReference>
<dbReference type="GO" id="GO:0005737">
    <property type="term" value="C:cytoplasm"/>
    <property type="evidence" value="ECO:0007669"/>
    <property type="project" value="UniProtKB-SubCell"/>
</dbReference>
<dbReference type="HAMAP" id="MF_00658">
    <property type="entry name" value="23SrRNA_methyltr_H"/>
    <property type="match status" value="1"/>
</dbReference>
<dbReference type="EMBL" id="UGVN01000001">
    <property type="protein sequence ID" value="SUE42104.1"/>
    <property type="molecule type" value="Genomic_DNA"/>
</dbReference>
<dbReference type="Gene3D" id="3.40.1280.10">
    <property type="match status" value="1"/>
</dbReference>
<dbReference type="PIRSF" id="PIRSF004505">
    <property type="entry name" value="MT_bac"/>
    <property type="match status" value="1"/>
</dbReference>
<comment type="subcellular location">
    <subcellularLocation>
        <location evidence="5">Cytoplasm</location>
    </subcellularLocation>
</comment>
<dbReference type="Pfam" id="PF02590">
    <property type="entry name" value="SPOUT_MTase"/>
    <property type="match status" value="1"/>
</dbReference>
<evidence type="ECO:0000256" key="1">
    <source>
        <dbReference type="ARBA" id="ARBA00022603"/>
    </source>
</evidence>
<evidence type="ECO:0000256" key="4">
    <source>
        <dbReference type="ARBA" id="ARBA00038303"/>
    </source>
</evidence>
<dbReference type="InterPro" id="IPR003742">
    <property type="entry name" value="RlmH-like"/>
</dbReference>
<dbReference type="GO" id="GO:0070038">
    <property type="term" value="F:rRNA (pseudouridine-N3-)-methyltransferase activity"/>
    <property type="evidence" value="ECO:0007669"/>
    <property type="project" value="UniProtKB-UniRule"/>
</dbReference>
<accession>A0A379N4N7</accession>
<feature type="binding site" evidence="5">
    <location>
        <position position="88"/>
    </location>
    <ligand>
        <name>S-adenosyl-L-methionine</name>
        <dbReference type="ChEBI" id="CHEBI:59789"/>
    </ligand>
</feature>
<dbReference type="CDD" id="cd18081">
    <property type="entry name" value="RlmH-like"/>
    <property type="match status" value="1"/>
</dbReference>
<dbReference type="AlphaFoldDB" id="A0A379N4N7"/>
<keyword evidence="2 5" id="KW-0808">Transferase</keyword>
<dbReference type="PANTHER" id="PTHR33603">
    <property type="entry name" value="METHYLTRANSFERASE"/>
    <property type="match status" value="1"/>
</dbReference>
<dbReference type="SUPFAM" id="SSF75217">
    <property type="entry name" value="alpha/beta knot"/>
    <property type="match status" value="1"/>
</dbReference>
<evidence type="ECO:0000313" key="7">
    <source>
        <dbReference type="Proteomes" id="UP000254919"/>
    </source>
</evidence>